<gene>
    <name evidence="1" type="ORF">ABI908_23710</name>
</gene>
<evidence type="ECO:0000313" key="2">
    <source>
        <dbReference type="Proteomes" id="UP001462502"/>
    </source>
</evidence>
<keyword evidence="2" id="KW-1185">Reference proteome</keyword>
<dbReference type="RefSeq" id="WP_347938001.1">
    <property type="nucleotide sequence ID" value="NZ_JBDXMI010000008.1"/>
</dbReference>
<comment type="caution">
    <text evidence="1">The sequence shown here is derived from an EMBL/GenBank/DDBJ whole genome shotgun (WGS) entry which is preliminary data.</text>
</comment>
<accession>A0ABV0J0P8</accession>
<evidence type="ECO:0000313" key="1">
    <source>
        <dbReference type="EMBL" id="MEO9387105.1"/>
    </source>
</evidence>
<name>A0ABV0J0P8_9NEIS</name>
<protein>
    <submittedName>
        <fullName evidence="1">Uncharacterized protein</fullName>
    </submittedName>
</protein>
<proteinExistence type="predicted"/>
<reference evidence="1 2" key="1">
    <citation type="submission" date="2024-05" db="EMBL/GenBank/DDBJ databases">
        <authorList>
            <person name="De Oliveira J.P."/>
            <person name="Noriler S.A."/>
            <person name="De Oliveira A.G."/>
            <person name="Sipoli D.S."/>
        </authorList>
    </citation>
    <scope>NUCLEOTIDE SEQUENCE [LARGE SCALE GENOMIC DNA]</scope>
    <source>
        <strain evidence="1 2">LABIM192</strain>
    </source>
</reference>
<sequence length="143" mass="16022">MELDKIVVGANICARFPRINKNGTLRENDLSICEYGYHLNNCRVMKVIRAGPKEWFKITQNFLIDSDLWKNDAGEAIGGIGCDNPILACKNAIEVFRDPDLLQIVREEGYTQVTVVISGKRAIAVNTEGHSYARYVGDVITVY</sequence>
<dbReference type="Proteomes" id="UP001462502">
    <property type="component" value="Unassembled WGS sequence"/>
</dbReference>
<dbReference type="EMBL" id="JBDXMI010000008">
    <property type="protein sequence ID" value="MEO9387105.1"/>
    <property type="molecule type" value="Genomic_DNA"/>
</dbReference>
<organism evidence="1 2">
    <name type="scientific">Chromobacterium phragmitis</name>
    <dbReference type="NCBI Taxonomy" id="2202141"/>
    <lineage>
        <taxon>Bacteria</taxon>
        <taxon>Pseudomonadati</taxon>
        <taxon>Pseudomonadota</taxon>
        <taxon>Betaproteobacteria</taxon>
        <taxon>Neisseriales</taxon>
        <taxon>Chromobacteriaceae</taxon>
        <taxon>Chromobacterium</taxon>
    </lineage>
</organism>